<keyword evidence="3" id="KW-1185">Reference proteome</keyword>
<dbReference type="AlphaFoldDB" id="W7XBS1"/>
<proteinExistence type="predicted"/>
<reference evidence="3" key="1">
    <citation type="journal article" date="2006" name="PLoS Biol.">
        <title>Macronuclear genome sequence of the ciliate Tetrahymena thermophila, a model eukaryote.</title>
        <authorList>
            <person name="Eisen J.A."/>
            <person name="Coyne R.S."/>
            <person name="Wu M."/>
            <person name="Wu D."/>
            <person name="Thiagarajan M."/>
            <person name="Wortman J.R."/>
            <person name="Badger J.H."/>
            <person name="Ren Q."/>
            <person name="Amedeo P."/>
            <person name="Jones K.M."/>
            <person name="Tallon L.J."/>
            <person name="Delcher A.L."/>
            <person name="Salzberg S.L."/>
            <person name="Silva J.C."/>
            <person name="Haas B.J."/>
            <person name="Majoros W.H."/>
            <person name="Farzad M."/>
            <person name="Carlton J.M."/>
            <person name="Smith R.K. Jr."/>
            <person name="Garg J."/>
            <person name="Pearlman R.E."/>
            <person name="Karrer K.M."/>
            <person name="Sun L."/>
            <person name="Manning G."/>
            <person name="Elde N.C."/>
            <person name="Turkewitz A.P."/>
            <person name="Asai D.J."/>
            <person name="Wilkes D.E."/>
            <person name="Wang Y."/>
            <person name="Cai H."/>
            <person name="Collins K."/>
            <person name="Stewart B.A."/>
            <person name="Lee S.R."/>
            <person name="Wilamowska K."/>
            <person name="Weinberg Z."/>
            <person name="Ruzzo W.L."/>
            <person name="Wloga D."/>
            <person name="Gaertig J."/>
            <person name="Frankel J."/>
            <person name="Tsao C.-C."/>
            <person name="Gorovsky M.A."/>
            <person name="Keeling P.J."/>
            <person name="Waller R.F."/>
            <person name="Patron N.J."/>
            <person name="Cherry J.M."/>
            <person name="Stover N.A."/>
            <person name="Krieger C.J."/>
            <person name="del Toro C."/>
            <person name="Ryder H.F."/>
            <person name="Williamson S.C."/>
            <person name="Barbeau R.A."/>
            <person name="Hamilton E.P."/>
            <person name="Orias E."/>
        </authorList>
    </citation>
    <scope>NUCLEOTIDE SEQUENCE [LARGE SCALE GENOMIC DNA]</scope>
    <source>
        <strain evidence="3">SB210</strain>
    </source>
</reference>
<dbReference type="Proteomes" id="UP000009168">
    <property type="component" value="Unassembled WGS sequence"/>
</dbReference>
<evidence type="ECO:0000313" key="3">
    <source>
        <dbReference type="Proteomes" id="UP000009168"/>
    </source>
</evidence>
<dbReference type="GeneID" id="24440891"/>
<organism evidence="2 3">
    <name type="scientific">Tetrahymena thermophila (strain SB210)</name>
    <dbReference type="NCBI Taxonomy" id="312017"/>
    <lineage>
        <taxon>Eukaryota</taxon>
        <taxon>Sar</taxon>
        <taxon>Alveolata</taxon>
        <taxon>Ciliophora</taxon>
        <taxon>Intramacronucleata</taxon>
        <taxon>Oligohymenophorea</taxon>
        <taxon>Hymenostomatida</taxon>
        <taxon>Tetrahymenina</taxon>
        <taxon>Tetrahymenidae</taxon>
        <taxon>Tetrahymena</taxon>
    </lineage>
</organism>
<dbReference type="EMBL" id="GG662249">
    <property type="protein sequence ID" value="EWS71131.1"/>
    <property type="molecule type" value="Genomic_DNA"/>
</dbReference>
<evidence type="ECO:0000313" key="2">
    <source>
        <dbReference type="EMBL" id="EWS71131.1"/>
    </source>
</evidence>
<evidence type="ECO:0000256" key="1">
    <source>
        <dbReference type="SAM" id="Phobius"/>
    </source>
</evidence>
<dbReference type="KEGG" id="tet:TTHERM_000842599"/>
<protein>
    <submittedName>
        <fullName evidence="2">Transmembrane protein, putative</fullName>
    </submittedName>
</protein>
<keyword evidence="1" id="KW-1133">Transmembrane helix</keyword>
<gene>
    <name evidence="2" type="ORF">TTHERM_000842599</name>
</gene>
<sequence length="172" mass="20845">MQFGLRFNLIQMDQIQDFILFCFICIVFCQRLHFQSEQYQRSAQERQLLQIKQRFCSISCNLSMSKLQCICIQFYRRSLQFTFVEHVYIASFLMLKYKQRVKGSFKRILIQFNSFFLCMNLNQFSACKIFGELYCNQNQKKQQIRFFHTLYHFPCTFGFSTIQFVSRYSLIG</sequence>
<dbReference type="InParanoid" id="W7XBS1"/>
<feature type="transmembrane region" description="Helical" evidence="1">
    <location>
        <begin position="15"/>
        <end position="34"/>
    </location>
</feature>
<name>W7XBS1_TETTS</name>
<dbReference type="RefSeq" id="XP_012656339.1">
    <property type="nucleotide sequence ID" value="XM_012800885.1"/>
</dbReference>
<keyword evidence="1 2" id="KW-0812">Transmembrane</keyword>
<accession>W7XBS1</accession>
<keyword evidence="1" id="KW-0472">Membrane</keyword>